<dbReference type="GO" id="GO:0005524">
    <property type="term" value="F:ATP binding"/>
    <property type="evidence" value="ECO:0007669"/>
    <property type="project" value="UniProtKB-KW"/>
</dbReference>
<dbReference type="PANTHER" id="PTHR43394">
    <property type="entry name" value="ATP-DEPENDENT PERMEASE MDL1, MITOCHONDRIAL"/>
    <property type="match status" value="1"/>
</dbReference>
<dbReference type="InterPro" id="IPR011527">
    <property type="entry name" value="ABC1_TM_dom"/>
</dbReference>
<dbReference type="CDD" id="cd18572">
    <property type="entry name" value="ABC_6TM_TAP"/>
    <property type="match status" value="1"/>
</dbReference>
<dbReference type="Pfam" id="PF00664">
    <property type="entry name" value="ABC_membrane"/>
    <property type="match status" value="1"/>
</dbReference>
<evidence type="ECO:0000256" key="4">
    <source>
        <dbReference type="ARBA" id="ARBA00022741"/>
    </source>
</evidence>
<dbReference type="Pfam" id="PF00005">
    <property type="entry name" value="ABC_tran"/>
    <property type="match status" value="1"/>
</dbReference>
<evidence type="ECO:0000313" key="10">
    <source>
        <dbReference type="EMBL" id="CAE8583849.1"/>
    </source>
</evidence>
<dbReference type="InterPro" id="IPR027417">
    <property type="entry name" value="P-loop_NTPase"/>
</dbReference>
<keyword evidence="6" id="KW-1133">Transmembrane helix</keyword>
<dbReference type="GO" id="GO:0015421">
    <property type="term" value="F:ABC-type oligopeptide transporter activity"/>
    <property type="evidence" value="ECO:0007669"/>
    <property type="project" value="TreeGrafter"/>
</dbReference>
<dbReference type="InterPro" id="IPR003593">
    <property type="entry name" value="AAA+_ATPase"/>
</dbReference>
<dbReference type="PROSITE" id="PS00211">
    <property type="entry name" value="ABC_TRANSPORTER_1"/>
    <property type="match status" value="1"/>
</dbReference>
<dbReference type="PROSITE" id="PS50893">
    <property type="entry name" value="ABC_TRANSPORTER_2"/>
    <property type="match status" value="1"/>
</dbReference>
<evidence type="ECO:0000256" key="1">
    <source>
        <dbReference type="ARBA" id="ARBA00004141"/>
    </source>
</evidence>
<dbReference type="OrthoDB" id="6500128at2759"/>
<evidence type="ECO:0000256" key="5">
    <source>
        <dbReference type="ARBA" id="ARBA00022840"/>
    </source>
</evidence>
<keyword evidence="4" id="KW-0547">Nucleotide-binding</keyword>
<evidence type="ECO:0008006" key="12">
    <source>
        <dbReference type="Google" id="ProtNLM"/>
    </source>
</evidence>
<dbReference type="PROSITE" id="PS50929">
    <property type="entry name" value="ABC_TM1F"/>
    <property type="match status" value="1"/>
</dbReference>
<feature type="domain" description="ABC transporter" evidence="8">
    <location>
        <begin position="396"/>
        <end position="635"/>
    </location>
</feature>
<comment type="caution">
    <text evidence="10">The sequence shown here is derived from an EMBL/GenBank/DDBJ whole genome shotgun (WGS) entry which is preliminary data.</text>
</comment>
<dbReference type="AlphaFoldDB" id="A0A813DE11"/>
<organism evidence="10 11">
    <name type="scientific">Polarella glacialis</name>
    <name type="common">Dinoflagellate</name>
    <dbReference type="NCBI Taxonomy" id="89957"/>
    <lineage>
        <taxon>Eukaryota</taxon>
        <taxon>Sar</taxon>
        <taxon>Alveolata</taxon>
        <taxon>Dinophyceae</taxon>
        <taxon>Suessiales</taxon>
        <taxon>Suessiaceae</taxon>
        <taxon>Polarella</taxon>
    </lineage>
</organism>
<feature type="domain" description="ABC transmembrane type-1" evidence="9">
    <location>
        <begin position="69"/>
        <end position="361"/>
    </location>
</feature>
<protein>
    <recommendedName>
        <fullName evidence="12">ABC transporter</fullName>
    </recommendedName>
</protein>
<accession>A0A813DE11</accession>
<evidence type="ECO:0000259" key="8">
    <source>
        <dbReference type="PROSITE" id="PS50893"/>
    </source>
</evidence>
<keyword evidence="3" id="KW-0812">Transmembrane</keyword>
<dbReference type="InterPro" id="IPR036640">
    <property type="entry name" value="ABC1_TM_sf"/>
</dbReference>
<evidence type="ECO:0000256" key="2">
    <source>
        <dbReference type="ARBA" id="ARBA00022448"/>
    </source>
</evidence>
<dbReference type="SMART" id="SM00382">
    <property type="entry name" value="AAA"/>
    <property type="match status" value="1"/>
</dbReference>
<dbReference type="SUPFAM" id="SSF90123">
    <property type="entry name" value="ABC transporter transmembrane region"/>
    <property type="match status" value="1"/>
</dbReference>
<dbReference type="Proteomes" id="UP000654075">
    <property type="component" value="Unassembled WGS sequence"/>
</dbReference>
<keyword evidence="7" id="KW-0472">Membrane</keyword>
<keyword evidence="2" id="KW-0813">Transport</keyword>
<dbReference type="Gene3D" id="1.20.1560.10">
    <property type="entry name" value="ABC transporter type 1, transmembrane domain"/>
    <property type="match status" value="1"/>
</dbReference>
<reference evidence="10" key="1">
    <citation type="submission" date="2021-02" db="EMBL/GenBank/DDBJ databases">
        <authorList>
            <person name="Dougan E. K."/>
            <person name="Rhodes N."/>
            <person name="Thang M."/>
            <person name="Chan C."/>
        </authorList>
    </citation>
    <scope>NUCLEOTIDE SEQUENCE</scope>
</reference>
<dbReference type="Gene3D" id="3.40.50.300">
    <property type="entry name" value="P-loop containing nucleotide triphosphate hydrolases"/>
    <property type="match status" value="1"/>
</dbReference>
<dbReference type="EMBL" id="CAJNNV010000907">
    <property type="protein sequence ID" value="CAE8583849.1"/>
    <property type="molecule type" value="Genomic_DNA"/>
</dbReference>
<evidence type="ECO:0000313" key="11">
    <source>
        <dbReference type="Proteomes" id="UP000654075"/>
    </source>
</evidence>
<dbReference type="SUPFAM" id="SSF52540">
    <property type="entry name" value="P-loop containing nucleoside triphosphate hydrolases"/>
    <property type="match status" value="1"/>
</dbReference>
<keyword evidence="5" id="KW-0067">ATP-binding</keyword>
<feature type="non-terminal residue" evidence="10">
    <location>
        <position position="1"/>
    </location>
</feature>
<dbReference type="InterPro" id="IPR003439">
    <property type="entry name" value="ABC_transporter-like_ATP-bd"/>
</dbReference>
<dbReference type="FunFam" id="1.20.1560.10:FF:000215">
    <property type="entry name" value="ABC transporter B family member 4"/>
    <property type="match status" value="1"/>
</dbReference>
<dbReference type="PANTHER" id="PTHR43394:SF5">
    <property type="entry name" value="ABC TRANSPORTER B FAMILY"/>
    <property type="match status" value="1"/>
</dbReference>
<dbReference type="OMA" id="QDTQLFN"/>
<evidence type="ECO:0000256" key="7">
    <source>
        <dbReference type="ARBA" id="ARBA00023136"/>
    </source>
</evidence>
<dbReference type="FunFam" id="3.40.50.300:FF:000604">
    <property type="entry name" value="ABC transporter B family member 28"/>
    <property type="match status" value="1"/>
</dbReference>
<dbReference type="GO" id="GO:0005743">
    <property type="term" value="C:mitochondrial inner membrane"/>
    <property type="evidence" value="ECO:0007669"/>
    <property type="project" value="TreeGrafter"/>
</dbReference>
<dbReference type="InterPro" id="IPR017871">
    <property type="entry name" value="ABC_transporter-like_CS"/>
</dbReference>
<gene>
    <name evidence="10" type="ORF">PGLA1383_LOCUS2799</name>
</gene>
<comment type="subcellular location">
    <subcellularLocation>
        <location evidence="1">Membrane</location>
        <topology evidence="1">Multi-pass membrane protein</topology>
    </subcellularLocation>
</comment>
<evidence type="ECO:0000256" key="3">
    <source>
        <dbReference type="ARBA" id="ARBA00022692"/>
    </source>
</evidence>
<evidence type="ECO:0000256" key="6">
    <source>
        <dbReference type="ARBA" id="ARBA00022989"/>
    </source>
</evidence>
<dbReference type="InterPro" id="IPR039421">
    <property type="entry name" value="Type_1_exporter"/>
</dbReference>
<dbReference type="GO" id="GO:0016887">
    <property type="term" value="F:ATP hydrolysis activity"/>
    <property type="evidence" value="ECO:0007669"/>
    <property type="project" value="InterPro"/>
</dbReference>
<name>A0A813DE11_POLGL</name>
<evidence type="ECO:0000259" key="9">
    <source>
        <dbReference type="PROSITE" id="PS50929"/>
    </source>
</evidence>
<dbReference type="GO" id="GO:0090374">
    <property type="term" value="P:oligopeptide export from mitochondrion"/>
    <property type="evidence" value="ECO:0007669"/>
    <property type="project" value="TreeGrafter"/>
</dbReference>
<sequence>DATKGPHYIAYRCRTCDFDLCPRCYKQKDKQSSKGFGARSIRRDGEQITTWTYFSRILGLALDFWQTMAMAIFCLVITQGLQIWAPKVQGNIFDGIIGYLKDPEKSDGRQAFEKAMVTYLIVNVLQGAFSGLKALAQELVMRRIACIVRLKLFASVIQMDISFFDAMHTGQLTSRLTNDASQMVQPLGTLMNDLLANLLLLVGGMAMAFTTSWKLSILALTIVPPITYCYRAYAKWGRGVNRSIYCAFGEANSTATDAIANIRTVRGFSTEEHEAGKYADSINTALGHGIKNAYVGASVAAFSTYMNLGTAVLILWYGGQLVCDSKGEGMSIGKLITFQLYWNMMNGAFISLGNVFNDLIRSSSAAERVFSIIDARPEVNPADGDKVTRQDIVGHLQLKGLQFRYRTRPENLVLKGINLNMPPATTTALVGKSGGGKSTLVHMLMRFYEPNEGTILLDGKDMKTLSSTSVRQCCGFVAQDTQLFATSIEENLSYGLGRPHTREEVIEACTAANCHEYVSEMEEGYDTRVGEKGIMLSGGQRQRLAIARCFLRKPKLLFLDEATSALDAENEAIVQGAIEKLLVDLRCTVVLIAHRLSTVINANQIAVVHKGTIVERGTHEELVGKGGVYAQLVSRQMSRDASSVMDAKAGGAAPTAGKATEIDQLIEEMEANGGLQMEPEAEE</sequence>
<keyword evidence="11" id="KW-1185">Reference proteome</keyword>
<proteinExistence type="predicted"/>